<proteinExistence type="predicted"/>
<evidence type="ECO:0000313" key="2">
    <source>
        <dbReference type="EMBL" id="TWH22194.1"/>
    </source>
</evidence>
<dbReference type="RefSeq" id="WP_030532904.1">
    <property type="nucleotide sequence ID" value="NZ_JOIJ01000010.1"/>
</dbReference>
<gene>
    <name evidence="2" type="ORF">JD82_04071</name>
</gene>
<dbReference type="AlphaFoldDB" id="A0A660CIE2"/>
<organism evidence="2 3">
    <name type="scientific">Prauserella rugosa</name>
    <dbReference type="NCBI Taxonomy" id="43354"/>
    <lineage>
        <taxon>Bacteria</taxon>
        <taxon>Bacillati</taxon>
        <taxon>Actinomycetota</taxon>
        <taxon>Actinomycetes</taxon>
        <taxon>Pseudonocardiales</taxon>
        <taxon>Pseudonocardiaceae</taxon>
        <taxon>Prauserella</taxon>
    </lineage>
</organism>
<dbReference type="EMBL" id="VLJV01000001">
    <property type="protein sequence ID" value="TWH22194.1"/>
    <property type="molecule type" value="Genomic_DNA"/>
</dbReference>
<name>A0A660CIE2_9PSEU</name>
<sequence>MMQEWGGPLIGALLVGALIFGGAFLGMRHLRYDGPQARAEEDKRNTRLRWFADRVRAQMFRYEMGGRPEWGVMPTSASDGFGVGRRTEWNTAIRFQYRNHDVQAIDYTYWIHRRTRNRTRSIEYNKVFYEVRTPPWPLVQISSRYIHTFTGPGDQFPEITLGNEFDRWFRVHAEDERFARTLLQGPVLDFLMADQRCQTKWMVFQEECLWWDRPGKLDAAAVLRHVNPLIDIVDRLPRQAWQYRR</sequence>
<dbReference type="OrthoDB" id="3812641at2"/>
<keyword evidence="3" id="KW-1185">Reference proteome</keyword>
<reference evidence="2 3" key="1">
    <citation type="submission" date="2019-07" db="EMBL/GenBank/DDBJ databases">
        <title>R&amp;d 2014.</title>
        <authorList>
            <person name="Klenk H.-P."/>
        </authorList>
    </citation>
    <scope>NUCLEOTIDE SEQUENCE [LARGE SCALE GENOMIC DNA]</scope>
    <source>
        <strain evidence="2 3">DSM 43194</strain>
    </source>
</reference>
<evidence type="ECO:0000256" key="1">
    <source>
        <dbReference type="SAM" id="Phobius"/>
    </source>
</evidence>
<evidence type="ECO:0000313" key="3">
    <source>
        <dbReference type="Proteomes" id="UP000317303"/>
    </source>
</evidence>
<keyword evidence="1" id="KW-0812">Transmembrane</keyword>
<keyword evidence="1" id="KW-1133">Transmembrane helix</keyword>
<feature type="transmembrane region" description="Helical" evidence="1">
    <location>
        <begin position="6"/>
        <end position="26"/>
    </location>
</feature>
<evidence type="ECO:0008006" key="4">
    <source>
        <dbReference type="Google" id="ProtNLM"/>
    </source>
</evidence>
<comment type="caution">
    <text evidence="2">The sequence shown here is derived from an EMBL/GenBank/DDBJ whole genome shotgun (WGS) entry which is preliminary data.</text>
</comment>
<keyword evidence="1" id="KW-0472">Membrane</keyword>
<accession>A0A660CIE2</accession>
<protein>
    <recommendedName>
        <fullName evidence="4">DUF3137 domain-containing protein</fullName>
    </recommendedName>
</protein>
<dbReference type="Proteomes" id="UP000317303">
    <property type="component" value="Unassembled WGS sequence"/>
</dbReference>